<feature type="region of interest" description="Disordered" evidence="1">
    <location>
        <begin position="47"/>
        <end position="69"/>
    </location>
</feature>
<sequence>MGAYAKRAALVLVIAILAVDVFLAFRFYGNIKTAEGGLDVPRATTIAEPENTAPRSAEPTEIRAKESDPNKEAAFLHRATAGNTVANSTYFDHPMTTGKPGAFVIAEGPSDYEREIGVWYDGSRGRWAVFNQDRSPMPEGTAFRVVVSEGKNGIVHRAKPGNIVENGTFLDDPLTNEKPGVELAVTQNWNPGGVGNTYNDHPVGVRYDDDRDRWEVFNEDRAPMPPGAAFNVSLTRTP</sequence>
<dbReference type="Pfam" id="PF24249">
    <property type="entry name" value="DUF7452"/>
    <property type="match status" value="1"/>
</dbReference>
<reference evidence="3 4" key="1">
    <citation type="submission" date="2019-10" db="EMBL/GenBank/DDBJ databases">
        <title>Rubrobacter sp nov SCSIO 52090 isolated from a deep-sea sediment in the South China Sea.</title>
        <authorList>
            <person name="Chen R.W."/>
        </authorList>
    </citation>
    <scope>NUCLEOTIDE SEQUENCE [LARGE SCALE GENOMIC DNA]</scope>
    <source>
        <strain evidence="3 4">SCSIO 52909</strain>
    </source>
</reference>
<proteinExistence type="predicted"/>
<dbReference type="KEGG" id="rub:GBA63_21025"/>
<feature type="compositionally biased region" description="Basic and acidic residues" evidence="1">
    <location>
        <begin position="58"/>
        <end position="69"/>
    </location>
</feature>
<organism evidence="3 4">
    <name type="scientific">Rubrobacter tropicus</name>
    <dbReference type="NCBI Taxonomy" id="2653851"/>
    <lineage>
        <taxon>Bacteria</taxon>
        <taxon>Bacillati</taxon>
        <taxon>Actinomycetota</taxon>
        <taxon>Rubrobacteria</taxon>
        <taxon>Rubrobacterales</taxon>
        <taxon>Rubrobacteraceae</taxon>
        <taxon>Rubrobacter</taxon>
    </lineage>
</organism>
<evidence type="ECO:0000313" key="4">
    <source>
        <dbReference type="Proteomes" id="UP000501452"/>
    </source>
</evidence>
<keyword evidence="4" id="KW-1185">Reference proteome</keyword>
<gene>
    <name evidence="3" type="ORF">GBA63_21025</name>
</gene>
<dbReference type="Proteomes" id="UP000501452">
    <property type="component" value="Chromosome"/>
</dbReference>
<dbReference type="EMBL" id="CP045119">
    <property type="protein sequence ID" value="QIN84848.1"/>
    <property type="molecule type" value="Genomic_DNA"/>
</dbReference>
<name>A0A6G8QEH9_9ACTN</name>
<protein>
    <recommendedName>
        <fullName evidence="2">DUF7452 domain-containing protein</fullName>
    </recommendedName>
</protein>
<accession>A0A6G8QEH9</accession>
<evidence type="ECO:0000259" key="2">
    <source>
        <dbReference type="Pfam" id="PF24249"/>
    </source>
</evidence>
<evidence type="ECO:0000313" key="3">
    <source>
        <dbReference type="EMBL" id="QIN84848.1"/>
    </source>
</evidence>
<dbReference type="RefSeq" id="WP_166179444.1">
    <property type="nucleotide sequence ID" value="NZ_CP045119.1"/>
</dbReference>
<dbReference type="AlphaFoldDB" id="A0A6G8QEH9"/>
<evidence type="ECO:0000256" key="1">
    <source>
        <dbReference type="SAM" id="MobiDB-lite"/>
    </source>
</evidence>
<feature type="domain" description="DUF7452" evidence="2">
    <location>
        <begin position="117"/>
        <end position="233"/>
    </location>
</feature>
<dbReference type="InterPro" id="IPR055875">
    <property type="entry name" value="DUF7452"/>
</dbReference>